<evidence type="ECO:0000313" key="3">
    <source>
        <dbReference type="Proteomes" id="UP000619479"/>
    </source>
</evidence>
<sequence length="135" mass="13852">MSRHVLRLAVAGVLAGGILAGGASAATAAPVLEQGVAVSAAAACAAHPVRPVKVGSTIRGATTFSRCSGRATLTVQRKRWWGWENVKSAGVPASGRRTLAASCRGSGTFTYRTLVTGRVAGNPKAWSSATYRVRC</sequence>
<evidence type="ECO:0008006" key="4">
    <source>
        <dbReference type="Google" id="ProtNLM"/>
    </source>
</evidence>
<gene>
    <name evidence="2" type="ORF">Acy02nite_35380</name>
</gene>
<protein>
    <recommendedName>
        <fullName evidence="4">Secreted protein</fullName>
    </recommendedName>
</protein>
<dbReference type="Proteomes" id="UP000619479">
    <property type="component" value="Unassembled WGS sequence"/>
</dbReference>
<keyword evidence="3" id="KW-1185">Reference proteome</keyword>
<evidence type="ECO:0000313" key="2">
    <source>
        <dbReference type="EMBL" id="GID65657.1"/>
    </source>
</evidence>
<feature type="chain" id="PRO_5037962282" description="Secreted protein" evidence="1">
    <location>
        <begin position="26"/>
        <end position="135"/>
    </location>
</feature>
<dbReference type="EMBL" id="BOMH01000027">
    <property type="protein sequence ID" value="GID65657.1"/>
    <property type="molecule type" value="Genomic_DNA"/>
</dbReference>
<name>A0A919IJS4_9ACTN</name>
<dbReference type="AlphaFoldDB" id="A0A919IJS4"/>
<reference evidence="2" key="1">
    <citation type="submission" date="2021-01" db="EMBL/GenBank/DDBJ databases">
        <title>Whole genome shotgun sequence of Actinoplanes cyaneus NBRC 14990.</title>
        <authorList>
            <person name="Komaki H."/>
            <person name="Tamura T."/>
        </authorList>
    </citation>
    <scope>NUCLEOTIDE SEQUENCE</scope>
    <source>
        <strain evidence="2">NBRC 14990</strain>
    </source>
</reference>
<comment type="caution">
    <text evidence="2">The sequence shown here is derived from an EMBL/GenBank/DDBJ whole genome shotgun (WGS) entry which is preliminary data.</text>
</comment>
<dbReference type="RefSeq" id="WP_203741872.1">
    <property type="nucleotide sequence ID" value="NZ_BAAAUC010000003.1"/>
</dbReference>
<organism evidence="2 3">
    <name type="scientific">Actinoplanes cyaneus</name>
    <dbReference type="NCBI Taxonomy" id="52696"/>
    <lineage>
        <taxon>Bacteria</taxon>
        <taxon>Bacillati</taxon>
        <taxon>Actinomycetota</taxon>
        <taxon>Actinomycetes</taxon>
        <taxon>Micromonosporales</taxon>
        <taxon>Micromonosporaceae</taxon>
        <taxon>Actinoplanes</taxon>
    </lineage>
</organism>
<keyword evidence="1" id="KW-0732">Signal</keyword>
<evidence type="ECO:0000256" key="1">
    <source>
        <dbReference type="SAM" id="SignalP"/>
    </source>
</evidence>
<proteinExistence type="predicted"/>
<accession>A0A919IJS4</accession>
<feature type="signal peptide" evidence="1">
    <location>
        <begin position="1"/>
        <end position="25"/>
    </location>
</feature>